<dbReference type="InterPro" id="IPR053154">
    <property type="entry name" value="c-di-AMP_regulator"/>
</dbReference>
<protein>
    <submittedName>
        <fullName evidence="1">YbbR-like domain-containing protein</fullName>
    </submittedName>
</protein>
<organism evidence="1 2">
    <name type="scientific">Mucilaginibacter corticis</name>
    <dbReference type="NCBI Taxonomy" id="2597670"/>
    <lineage>
        <taxon>Bacteria</taxon>
        <taxon>Pseudomonadati</taxon>
        <taxon>Bacteroidota</taxon>
        <taxon>Sphingobacteriia</taxon>
        <taxon>Sphingobacteriales</taxon>
        <taxon>Sphingobacteriaceae</taxon>
        <taxon>Mucilaginibacter</taxon>
    </lineage>
</organism>
<accession>A0A556MKZ8</accession>
<proteinExistence type="predicted"/>
<dbReference type="AlphaFoldDB" id="A0A556MKZ8"/>
<evidence type="ECO:0000313" key="2">
    <source>
        <dbReference type="Proteomes" id="UP000318733"/>
    </source>
</evidence>
<dbReference type="PANTHER" id="PTHR37804:SF1">
    <property type="entry name" value="CDAA REGULATORY PROTEIN CDAR"/>
    <property type="match status" value="1"/>
</dbReference>
<dbReference type="Gene3D" id="2.170.120.40">
    <property type="entry name" value="YbbR-like domain"/>
    <property type="match status" value="1"/>
</dbReference>
<sequence>MAIVKLSATERRRASAFFTCLILALCAWIAITLSNSYDYQVKEVLVFKNSPQKRAFHPLQSDTVTATVKGNGWQMLFSKMNEQNRIIKVDLSKLDSEAYVVVSTQLNAINAEKAVDNEIIAIAPDTLYFDFTNRSDRKVPVQLVKSVNYQQQFTQSGNIVIKPAYVRIIGPSNVIDKIKFWRTDQLTLKNINEDVNTEVNLQAPDEGNVSIYPKTVQVSIPVDEFTEKTIELPVKLVGNVDFYNVKVFPQKVKVTFTTSLNRYADIDEEFFEAQADLNLWRAYGYSSLPVKVTRLPDYCKIVNIEPHNIDFIVKK</sequence>
<gene>
    <name evidence="1" type="ORF">FO440_12480</name>
</gene>
<dbReference type="OrthoDB" id="1115707at2"/>
<dbReference type="Gene3D" id="2.170.120.30">
    <property type="match status" value="1"/>
</dbReference>
<dbReference type="RefSeq" id="WP_144248601.1">
    <property type="nucleotide sequence ID" value="NZ_VLPK01000002.1"/>
</dbReference>
<dbReference type="Proteomes" id="UP000318733">
    <property type="component" value="Unassembled WGS sequence"/>
</dbReference>
<keyword evidence="2" id="KW-1185">Reference proteome</keyword>
<dbReference type="PANTHER" id="PTHR37804">
    <property type="entry name" value="CDAA REGULATORY PROTEIN CDAR"/>
    <property type="match status" value="1"/>
</dbReference>
<reference evidence="1 2" key="1">
    <citation type="submission" date="2019-07" db="EMBL/GenBank/DDBJ databases">
        <authorList>
            <person name="Huq M.A."/>
        </authorList>
    </citation>
    <scope>NUCLEOTIDE SEQUENCE [LARGE SCALE GENOMIC DNA]</scope>
    <source>
        <strain evidence="1 2">MAH-19</strain>
    </source>
</reference>
<comment type="caution">
    <text evidence="1">The sequence shown here is derived from an EMBL/GenBank/DDBJ whole genome shotgun (WGS) entry which is preliminary data.</text>
</comment>
<evidence type="ECO:0000313" key="1">
    <source>
        <dbReference type="EMBL" id="TSJ40563.1"/>
    </source>
</evidence>
<dbReference type="InterPro" id="IPR012505">
    <property type="entry name" value="YbbR"/>
</dbReference>
<name>A0A556MKZ8_9SPHI</name>
<dbReference type="Pfam" id="PF07949">
    <property type="entry name" value="YbbR"/>
    <property type="match status" value="1"/>
</dbReference>
<dbReference type="EMBL" id="VLPK01000002">
    <property type="protein sequence ID" value="TSJ40563.1"/>
    <property type="molecule type" value="Genomic_DNA"/>
</dbReference>